<gene>
    <name evidence="1" type="ORF">SKAU_G00300720</name>
</gene>
<sequence>MASAALPEKRGRDRAVTFHALPGDPCFPALPWGVLRISGAWDGPPFSGIVSSRFQRGRGEVAVPTPLALSRARALRRTRLSGAGPGMHTTGSAGEMELSDWALPPPITTTPTSLWAAPSPLTAAAPWMPRPPARTEPMGEACQ</sequence>
<reference evidence="1" key="1">
    <citation type="journal article" date="2023" name="Science">
        <title>Genome structures resolve the early diversification of teleost fishes.</title>
        <authorList>
            <person name="Parey E."/>
            <person name="Louis A."/>
            <person name="Montfort J."/>
            <person name="Bouchez O."/>
            <person name="Roques C."/>
            <person name="Iampietro C."/>
            <person name="Lluch J."/>
            <person name="Castinel A."/>
            <person name="Donnadieu C."/>
            <person name="Desvignes T."/>
            <person name="Floi Bucao C."/>
            <person name="Jouanno E."/>
            <person name="Wen M."/>
            <person name="Mejri S."/>
            <person name="Dirks R."/>
            <person name="Jansen H."/>
            <person name="Henkel C."/>
            <person name="Chen W.J."/>
            <person name="Zahm M."/>
            <person name="Cabau C."/>
            <person name="Klopp C."/>
            <person name="Thompson A.W."/>
            <person name="Robinson-Rechavi M."/>
            <person name="Braasch I."/>
            <person name="Lecointre G."/>
            <person name="Bobe J."/>
            <person name="Postlethwait J.H."/>
            <person name="Berthelot C."/>
            <person name="Roest Crollius H."/>
            <person name="Guiguen Y."/>
        </authorList>
    </citation>
    <scope>NUCLEOTIDE SEQUENCE</scope>
    <source>
        <strain evidence="1">WJC10195</strain>
    </source>
</reference>
<organism evidence="1 2">
    <name type="scientific">Synaphobranchus kaupii</name>
    <name type="common">Kaup's arrowtooth eel</name>
    <dbReference type="NCBI Taxonomy" id="118154"/>
    <lineage>
        <taxon>Eukaryota</taxon>
        <taxon>Metazoa</taxon>
        <taxon>Chordata</taxon>
        <taxon>Craniata</taxon>
        <taxon>Vertebrata</taxon>
        <taxon>Euteleostomi</taxon>
        <taxon>Actinopterygii</taxon>
        <taxon>Neopterygii</taxon>
        <taxon>Teleostei</taxon>
        <taxon>Anguilliformes</taxon>
        <taxon>Synaphobranchidae</taxon>
        <taxon>Synaphobranchus</taxon>
    </lineage>
</organism>
<name>A0A9Q1EVL3_SYNKA</name>
<keyword evidence="2" id="KW-1185">Reference proteome</keyword>
<comment type="caution">
    <text evidence="1">The sequence shown here is derived from an EMBL/GenBank/DDBJ whole genome shotgun (WGS) entry which is preliminary data.</text>
</comment>
<protein>
    <submittedName>
        <fullName evidence="1">Uncharacterized protein</fullName>
    </submittedName>
</protein>
<evidence type="ECO:0000313" key="1">
    <source>
        <dbReference type="EMBL" id="KAJ8345879.1"/>
    </source>
</evidence>
<dbReference type="EMBL" id="JAINUF010000012">
    <property type="protein sequence ID" value="KAJ8345879.1"/>
    <property type="molecule type" value="Genomic_DNA"/>
</dbReference>
<evidence type="ECO:0000313" key="2">
    <source>
        <dbReference type="Proteomes" id="UP001152622"/>
    </source>
</evidence>
<dbReference type="AlphaFoldDB" id="A0A9Q1EVL3"/>
<accession>A0A9Q1EVL3</accession>
<dbReference type="Proteomes" id="UP001152622">
    <property type="component" value="Chromosome 12"/>
</dbReference>
<proteinExistence type="predicted"/>